<accession>A0AAV2CGL5</accession>
<sequence length="124" mass="13970">MGSYCCRTSTTTSSSSSPSLQTVITNSHLPLSRLVYGILRQPCLVYRLLQQPPRPDTITSVSDKMSEIEILAHELAVEVLKEQIKELSTEKEHIESTLNRVTMDLSLLQIGSIKEELRLSELFH</sequence>
<proteinExistence type="predicted"/>
<feature type="coiled-coil region" evidence="1">
    <location>
        <begin position="70"/>
        <end position="104"/>
    </location>
</feature>
<dbReference type="AlphaFoldDB" id="A0AAV2CGL5"/>
<dbReference type="Proteomes" id="UP001497516">
    <property type="component" value="Chromosome 1"/>
</dbReference>
<reference evidence="2 3" key="1">
    <citation type="submission" date="2024-04" db="EMBL/GenBank/DDBJ databases">
        <authorList>
            <person name="Fracassetti M."/>
        </authorList>
    </citation>
    <scope>NUCLEOTIDE SEQUENCE [LARGE SCALE GENOMIC DNA]</scope>
</reference>
<evidence type="ECO:0000313" key="3">
    <source>
        <dbReference type="Proteomes" id="UP001497516"/>
    </source>
</evidence>
<dbReference type="EMBL" id="OZ034813">
    <property type="protein sequence ID" value="CAL1354961.1"/>
    <property type="molecule type" value="Genomic_DNA"/>
</dbReference>
<gene>
    <name evidence="2" type="ORF">LTRI10_LOCUS2742</name>
</gene>
<evidence type="ECO:0000313" key="2">
    <source>
        <dbReference type="EMBL" id="CAL1354961.1"/>
    </source>
</evidence>
<organism evidence="2 3">
    <name type="scientific">Linum trigynum</name>
    <dbReference type="NCBI Taxonomy" id="586398"/>
    <lineage>
        <taxon>Eukaryota</taxon>
        <taxon>Viridiplantae</taxon>
        <taxon>Streptophyta</taxon>
        <taxon>Embryophyta</taxon>
        <taxon>Tracheophyta</taxon>
        <taxon>Spermatophyta</taxon>
        <taxon>Magnoliopsida</taxon>
        <taxon>eudicotyledons</taxon>
        <taxon>Gunneridae</taxon>
        <taxon>Pentapetalae</taxon>
        <taxon>rosids</taxon>
        <taxon>fabids</taxon>
        <taxon>Malpighiales</taxon>
        <taxon>Linaceae</taxon>
        <taxon>Linum</taxon>
    </lineage>
</organism>
<evidence type="ECO:0000256" key="1">
    <source>
        <dbReference type="SAM" id="Coils"/>
    </source>
</evidence>
<name>A0AAV2CGL5_9ROSI</name>
<keyword evidence="1" id="KW-0175">Coiled coil</keyword>
<keyword evidence="3" id="KW-1185">Reference proteome</keyword>
<protein>
    <submittedName>
        <fullName evidence="2">Uncharacterized protein</fullName>
    </submittedName>
</protein>